<dbReference type="InterPro" id="IPR013126">
    <property type="entry name" value="Hsp_70_fam"/>
</dbReference>
<feature type="non-terminal residue" evidence="3">
    <location>
        <position position="1"/>
    </location>
</feature>
<evidence type="ECO:0000313" key="3">
    <source>
        <dbReference type="EMBL" id="SVD78008.1"/>
    </source>
</evidence>
<dbReference type="Gene3D" id="2.60.34.10">
    <property type="entry name" value="Substrate Binding Domain Of DNAk, Chain A, domain 1"/>
    <property type="match status" value="1"/>
</dbReference>
<dbReference type="PROSITE" id="PS01036">
    <property type="entry name" value="HSP70_3"/>
    <property type="match status" value="1"/>
</dbReference>
<evidence type="ECO:0000256" key="1">
    <source>
        <dbReference type="ARBA" id="ARBA00022741"/>
    </source>
</evidence>
<evidence type="ECO:0000256" key="2">
    <source>
        <dbReference type="ARBA" id="ARBA00022840"/>
    </source>
</evidence>
<organism evidence="3">
    <name type="scientific">marine metagenome</name>
    <dbReference type="NCBI Taxonomy" id="408172"/>
    <lineage>
        <taxon>unclassified sequences</taxon>
        <taxon>metagenomes</taxon>
        <taxon>ecological metagenomes</taxon>
    </lineage>
</organism>
<dbReference type="GO" id="GO:0005524">
    <property type="term" value="F:ATP binding"/>
    <property type="evidence" value="ECO:0007669"/>
    <property type="project" value="UniProtKB-KW"/>
</dbReference>
<dbReference type="Pfam" id="PF00012">
    <property type="entry name" value="HSP70"/>
    <property type="match status" value="1"/>
</dbReference>
<feature type="non-terminal residue" evidence="3">
    <location>
        <position position="266"/>
    </location>
</feature>
<keyword evidence="1" id="KW-0547">Nucleotide-binding</keyword>
<dbReference type="AlphaFoldDB" id="A0A382Y682"/>
<reference evidence="3" key="1">
    <citation type="submission" date="2018-05" db="EMBL/GenBank/DDBJ databases">
        <authorList>
            <person name="Lanie J.A."/>
            <person name="Ng W.-L."/>
            <person name="Kazmierczak K.M."/>
            <person name="Andrzejewski T.M."/>
            <person name="Davidsen T.M."/>
            <person name="Wayne K.J."/>
            <person name="Tettelin H."/>
            <person name="Glass J.I."/>
            <person name="Rusch D."/>
            <person name="Podicherti R."/>
            <person name="Tsui H.-C.T."/>
            <person name="Winkler M.E."/>
        </authorList>
    </citation>
    <scope>NUCLEOTIDE SEQUENCE</scope>
</reference>
<dbReference type="PANTHER" id="PTHR19375">
    <property type="entry name" value="HEAT SHOCK PROTEIN 70KDA"/>
    <property type="match status" value="1"/>
</dbReference>
<evidence type="ECO:0008006" key="4">
    <source>
        <dbReference type="Google" id="ProtNLM"/>
    </source>
</evidence>
<dbReference type="InterPro" id="IPR018181">
    <property type="entry name" value="Heat_shock_70_CS"/>
</dbReference>
<dbReference type="EMBL" id="UINC01172760">
    <property type="protein sequence ID" value="SVD78008.1"/>
    <property type="molecule type" value="Genomic_DNA"/>
</dbReference>
<protein>
    <recommendedName>
        <fullName evidence="4">Molecular chaperone DnaK</fullName>
    </recommendedName>
</protein>
<proteinExistence type="predicted"/>
<keyword evidence="2" id="KW-0067">ATP-binding</keyword>
<dbReference type="Gene3D" id="3.90.640.10">
    <property type="entry name" value="Actin, Chain A, domain 4"/>
    <property type="match status" value="1"/>
</dbReference>
<sequence>RLIELFRRRIRLEHPGKDCEDSQSIQILRKAAEELKISLSSSPESEYSIDLPASGIRLKGVLSAEELNREIQPLLERTYESCRKALKDAGLKRENIREVVLVGGSTVVPAVRRGVGKFFGRSPHVAIDPYKVVVLGAAIQGHLLTGGRRDFLLLDVIPLALGIETLGGTFSKLIIGNTSLPAEEKEIFTTHVDHQTGIDINIYQGERELVKDCRCLGQFKLQGIPPMKAGLPLVEVTFRVDSNGLLTVSAFEKRSETEARIEVIPS</sequence>
<dbReference type="Gene3D" id="3.30.420.40">
    <property type="match status" value="2"/>
</dbReference>
<accession>A0A382Y682</accession>
<dbReference type="SUPFAM" id="SSF100920">
    <property type="entry name" value="Heat shock protein 70kD (HSP70), peptide-binding domain"/>
    <property type="match status" value="1"/>
</dbReference>
<gene>
    <name evidence="3" type="ORF">METZ01_LOCUS430862</name>
</gene>
<name>A0A382Y682_9ZZZZ</name>
<dbReference type="GO" id="GO:0140662">
    <property type="term" value="F:ATP-dependent protein folding chaperone"/>
    <property type="evidence" value="ECO:0007669"/>
    <property type="project" value="InterPro"/>
</dbReference>
<dbReference type="InterPro" id="IPR029047">
    <property type="entry name" value="HSP70_peptide-bd_sf"/>
</dbReference>
<dbReference type="InterPro" id="IPR043129">
    <property type="entry name" value="ATPase_NBD"/>
</dbReference>
<dbReference type="SUPFAM" id="SSF53067">
    <property type="entry name" value="Actin-like ATPase domain"/>
    <property type="match status" value="1"/>
</dbReference>